<keyword evidence="1 2" id="KW-0131">Cell cycle</keyword>
<accession>A0A0A8HR46</accession>
<evidence type="ECO:0000256" key="2">
    <source>
        <dbReference type="PIRNR" id="PIRNR003101"/>
    </source>
</evidence>
<evidence type="ECO:0000256" key="1">
    <source>
        <dbReference type="HAMAP-Rule" id="MF_02033"/>
    </source>
</evidence>
<dbReference type="InterPro" id="IPR050696">
    <property type="entry name" value="FtsA/MreB"/>
</dbReference>
<comment type="function">
    <text evidence="1 2">Cell division protein that is involved in the assembly of the Z ring. May serve as a membrane anchor for the Z ring.</text>
</comment>
<dbReference type="AlphaFoldDB" id="A0A0A8HR46"/>
<dbReference type="Pfam" id="PF02491">
    <property type="entry name" value="SHS2_FTSA"/>
    <property type="match status" value="1"/>
</dbReference>
<comment type="similarity">
    <text evidence="1 2">Belongs to the FtsA/MreB family.</text>
</comment>
<dbReference type="Gene3D" id="3.30.420.40">
    <property type="match status" value="2"/>
</dbReference>
<comment type="subcellular location">
    <subcellularLocation>
        <location evidence="1">Cell membrane</location>
        <topology evidence="1">Peripheral membrane protein</topology>
        <orientation evidence="1">Cytoplasmic side</orientation>
    </subcellularLocation>
    <text evidence="1">Localizes to the Z ring in an FtsZ-dependent manner. Targeted to the membrane through a conserved C-terminal amphipathic helix.</text>
</comment>
<dbReference type="InterPro" id="IPR020823">
    <property type="entry name" value="Cell_div_FtsA"/>
</dbReference>
<evidence type="ECO:0000313" key="5">
    <source>
        <dbReference type="Proteomes" id="UP000285625"/>
    </source>
</evidence>
<dbReference type="Gene3D" id="3.30.1490.110">
    <property type="match status" value="1"/>
</dbReference>
<dbReference type="GeneID" id="41073481"/>
<organism evidence="4 5">
    <name type="scientific">Staphylococcus hyicus</name>
    <dbReference type="NCBI Taxonomy" id="1284"/>
    <lineage>
        <taxon>Bacteria</taxon>
        <taxon>Bacillati</taxon>
        <taxon>Bacillota</taxon>
        <taxon>Bacilli</taxon>
        <taxon>Bacillales</taxon>
        <taxon>Staphylococcaceae</taxon>
        <taxon>Staphylococcus</taxon>
    </lineage>
</organism>
<keyword evidence="1" id="KW-1003">Cell membrane</keyword>
<dbReference type="HOGENOM" id="CLU_037850_1_0_9"/>
<dbReference type="InterPro" id="IPR003494">
    <property type="entry name" value="SHS2_FtsA"/>
</dbReference>
<protein>
    <recommendedName>
        <fullName evidence="1 2">Cell division protein FtsA</fullName>
    </recommendedName>
</protein>
<dbReference type="PANTHER" id="PTHR32432:SF4">
    <property type="entry name" value="CELL DIVISION PROTEIN FTSA"/>
    <property type="match status" value="1"/>
</dbReference>
<keyword evidence="1 2" id="KW-0132">Cell division</keyword>
<evidence type="ECO:0000313" key="4">
    <source>
        <dbReference type="EMBL" id="RIO46503.1"/>
    </source>
</evidence>
<reference evidence="4 5" key="1">
    <citation type="journal article" date="2016" name="Front. Microbiol.">
        <title>Comprehensive Phylogenetic Analysis of Bovine Non-aureus Staphylococci Species Based on Whole-Genome Sequencing.</title>
        <authorList>
            <person name="Naushad S."/>
            <person name="Barkema H.W."/>
            <person name="Luby C."/>
            <person name="Condas L.A."/>
            <person name="Nobrega D.B."/>
            <person name="Carson D.A."/>
            <person name="De Buck J."/>
        </authorList>
    </citation>
    <scope>NUCLEOTIDE SEQUENCE [LARGE SCALE GENOMIC DNA]</scope>
    <source>
        <strain evidence="4 5">SNUC 5959</strain>
    </source>
</reference>
<feature type="region of interest" description="Disordered" evidence="3">
    <location>
        <begin position="405"/>
        <end position="444"/>
    </location>
</feature>
<sequence>MEEHYYVSVDIGSSSVKVIVGEKFHNGINVIGTGQTYTSGIKNGLIDDFDIAKQAIKDTIKKASIASGVDIKEVFLKLPIVGTEVFDESNALEFHEDTEIKGTHIENVLEGIREKNVEPNTEVINTFPLKFVVDGNNEVTDPKELVARHSLEVDAGVIAVPQTLLINMIKCVEASGVDVLDVYSDAYNYRSILTPTERELGACVIDIGEDLTQIAFYERGELVDADVVTMAGRHITEDIQQFLNTTYDTAEKIKQQYGHAFYDSASDQDVFSVEQLDSETPAQFTQKELADVIEARVEDIFFEVFDVLQELQLTKVNGGFVVTGGSANLLGVKELLTDMVSEKVRIHTPSQMGIRKPEFSSAISTISSSIAFDELLDYVTINNHDDEEIEEEVIVDETPRHESRMGGFDGFFKKKNKKHSDDRMETERTNHDAGYHDNERYEKYDNYELETERDERYVNGEPHQQEESKFKKIMRSLFE</sequence>
<dbReference type="GO" id="GO:0009898">
    <property type="term" value="C:cytoplasmic side of plasma membrane"/>
    <property type="evidence" value="ECO:0007669"/>
    <property type="project" value="UniProtKB-UniRule"/>
</dbReference>
<evidence type="ECO:0000256" key="3">
    <source>
        <dbReference type="SAM" id="MobiDB-lite"/>
    </source>
</evidence>
<dbReference type="CDD" id="cd24048">
    <property type="entry name" value="ASKHA_NBD_FtsA"/>
    <property type="match status" value="1"/>
</dbReference>
<dbReference type="GO" id="GO:0032153">
    <property type="term" value="C:cell division site"/>
    <property type="evidence" value="ECO:0007669"/>
    <property type="project" value="UniProtKB-UniRule"/>
</dbReference>
<gene>
    <name evidence="1 4" type="primary">ftsA</name>
    <name evidence="4" type="ORF">BUZ57_04190</name>
</gene>
<dbReference type="GO" id="GO:0043093">
    <property type="term" value="P:FtsZ-dependent cytokinesis"/>
    <property type="evidence" value="ECO:0007669"/>
    <property type="project" value="UniProtKB-UniRule"/>
</dbReference>
<dbReference type="PANTHER" id="PTHR32432">
    <property type="entry name" value="CELL DIVISION PROTEIN FTSA-RELATED"/>
    <property type="match status" value="1"/>
</dbReference>
<keyword evidence="1" id="KW-0472">Membrane</keyword>
<dbReference type="SUPFAM" id="SSF53067">
    <property type="entry name" value="Actin-like ATPase domain"/>
    <property type="match status" value="2"/>
</dbReference>
<dbReference type="NCBIfam" id="TIGR01174">
    <property type="entry name" value="ftsA"/>
    <property type="match status" value="1"/>
</dbReference>
<dbReference type="Pfam" id="PF14450">
    <property type="entry name" value="FtsA"/>
    <property type="match status" value="1"/>
</dbReference>
<dbReference type="FunFam" id="3.30.420.40:FF:000196">
    <property type="entry name" value="Cell division protein FtsA"/>
    <property type="match status" value="1"/>
</dbReference>
<name>A0A0A8HR46_STAHY</name>
<proteinExistence type="inferred from homology"/>
<dbReference type="InterPro" id="IPR043129">
    <property type="entry name" value="ATPase_NBD"/>
</dbReference>
<dbReference type="KEGG" id="shu:SHYC_08500"/>
<dbReference type="PIRSF" id="PIRSF003101">
    <property type="entry name" value="FtsA"/>
    <property type="match status" value="1"/>
</dbReference>
<feature type="compositionally biased region" description="Basic and acidic residues" evidence="3">
    <location>
        <begin position="419"/>
        <end position="444"/>
    </location>
</feature>
<dbReference type="EMBL" id="QXVO01000009">
    <property type="protein sequence ID" value="RIO46503.1"/>
    <property type="molecule type" value="Genomic_DNA"/>
</dbReference>
<comment type="subunit">
    <text evidence="1">Self-interacts. Interacts with FtsZ.</text>
</comment>
<dbReference type="HAMAP" id="MF_02033">
    <property type="entry name" value="FtsA"/>
    <property type="match status" value="1"/>
</dbReference>
<dbReference type="STRING" id="1284.SHYC_08500"/>
<dbReference type="RefSeq" id="WP_039646190.1">
    <property type="nucleotide sequence ID" value="NZ_CP008747.1"/>
</dbReference>
<dbReference type="SMART" id="SM00842">
    <property type="entry name" value="FtsA"/>
    <property type="match status" value="1"/>
</dbReference>
<dbReference type="Proteomes" id="UP000285625">
    <property type="component" value="Unassembled WGS sequence"/>
</dbReference>
<comment type="caution">
    <text evidence="4">The sequence shown here is derived from an EMBL/GenBank/DDBJ whole genome shotgun (WGS) entry which is preliminary data.</text>
</comment>